<organism evidence="1 2">
    <name type="scientific">Silvimonas amylolytica</name>
    <dbReference type="NCBI Taxonomy" id="449663"/>
    <lineage>
        <taxon>Bacteria</taxon>
        <taxon>Pseudomonadati</taxon>
        <taxon>Pseudomonadota</taxon>
        <taxon>Betaproteobacteria</taxon>
        <taxon>Neisseriales</taxon>
        <taxon>Chitinibacteraceae</taxon>
        <taxon>Silvimonas</taxon>
    </lineage>
</organism>
<comment type="caution">
    <text evidence="1">The sequence shown here is derived from an EMBL/GenBank/DDBJ whole genome shotgun (WGS) entry which is preliminary data.</text>
</comment>
<reference evidence="2" key="1">
    <citation type="journal article" date="2019" name="Int. J. Syst. Evol. Microbiol.">
        <title>The Global Catalogue of Microorganisms (GCM) 10K type strain sequencing project: providing services to taxonomists for standard genome sequencing and annotation.</title>
        <authorList>
            <consortium name="The Broad Institute Genomics Platform"/>
            <consortium name="The Broad Institute Genome Sequencing Center for Infectious Disease"/>
            <person name="Wu L."/>
            <person name="Ma J."/>
        </authorList>
    </citation>
    <scope>NUCLEOTIDE SEQUENCE [LARGE SCALE GENOMIC DNA]</scope>
    <source>
        <strain evidence="2">CGMCC 1.8860</strain>
    </source>
</reference>
<dbReference type="EMBL" id="BMLY01000002">
    <property type="protein sequence ID" value="GGP26067.1"/>
    <property type="molecule type" value="Genomic_DNA"/>
</dbReference>
<gene>
    <name evidence="1" type="ORF">GCM10010971_18860</name>
</gene>
<evidence type="ECO:0000313" key="1">
    <source>
        <dbReference type="EMBL" id="GGP26067.1"/>
    </source>
</evidence>
<accession>A0ABQ2PKD5</accession>
<protein>
    <submittedName>
        <fullName evidence="1">Uncharacterized protein</fullName>
    </submittedName>
</protein>
<proteinExistence type="predicted"/>
<keyword evidence="2" id="KW-1185">Reference proteome</keyword>
<evidence type="ECO:0000313" key="2">
    <source>
        <dbReference type="Proteomes" id="UP000621859"/>
    </source>
</evidence>
<dbReference type="Proteomes" id="UP000621859">
    <property type="component" value="Unassembled WGS sequence"/>
</dbReference>
<sequence>MLGKGDDFMQGVLRHGRHCAAGIGSGRRRQRVHKPGLQTEIQFSVLDYAVTNENVIRQIKFHGQIRRNGAFRGYLRP</sequence>
<name>A0ABQ2PKD5_9NEIS</name>